<evidence type="ECO:0000256" key="3">
    <source>
        <dbReference type="ARBA" id="ARBA00022729"/>
    </source>
</evidence>
<protein>
    <recommendedName>
        <fullName evidence="7">VTT domain-containing protein</fullName>
    </recommendedName>
</protein>
<gene>
    <name evidence="8" type="ORF">BCR32DRAFT_265779</name>
</gene>
<dbReference type="STRING" id="1754192.A0A1Y1XHM8"/>
<dbReference type="Proteomes" id="UP000193944">
    <property type="component" value="Unassembled WGS sequence"/>
</dbReference>
<evidence type="ECO:0000256" key="6">
    <source>
        <dbReference type="SAM" id="Phobius"/>
    </source>
</evidence>
<dbReference type="GO" id="GO:0016020">
    <property type="term" value="C:membrane"/>
    <property type="evidence" value="ECO:0007669"/>
    <property type="project" value="UniProtKB-SubCell"/>
</dbReference>
<keyword evidence="2 6" id="KW-0812">Transmembrane</keyword>
<name>A0A1Y1XHM8_9FUNG</name>
<feature type="transmembrane region" description="Helical" evidence="6">
    <location>
        <begin position="168"/>
        <end position="186"/>
    </location>
</feature>
<comment type="subcellular location">
    <subcellularLocation>
        <location evidence="1">Membrane</location>
        <topology evidence="1">Multi-pass membrane protein</topology>
    </subcellularLocation>
</comment>
<dbReference type="InterPro" id="IPR045014">
    <property type="entry name" value="TM41A/B"/>
</dbReference>
<keyword evidence="5 6" id="KW-0472">Membrane</keyword>
<accession>A0A1Y1XHM8</accession>
<feature type="transmembrane region" description="Helical" evidence="6">
    <location>
        <begin position="105"/>
        <end position="129"/>
    </location>
</feature>
<evidence type="ECO:0000256" key="2">
    <source>
        <dbReference type="ARBA" id="ARBA00022692"/>
    </source>
</evidence>
<dbReference type="OrthoDB" id="3364966at2759"/>
<feature type="transmembrane region" description="Helical" evidence="6">
    <location>
        <begin position="206"/>
        <end position="225"/>
    </location>
</feature>
<evidence type="ECO:0000313" key="9">
    <source>
        <dbReference type="Proteomes" id="UP000193944"/>
    </source>
</evidence>
<feature type="transmembrane region" description="Helical" evidence="6">
    <location>
        <begin position="237"/>
        <end position="254"/>
    </location>
</feature>
<dbReference type="Pfam" id="PF09335">
    <property type="entry name" value="VTT_dom"/>
    <property type="match status" value="1"/>
</dbReference>
<comment type="caution">
    <text evidence="8">The sequence shown here is derived from an EMBL/GenBank/DDBJ whole genome shotgun (WGS) entry which is preliminary data.</text>
</comment>
<keyword evidence="9" id="KW-1185">Reference proteome</keyword>
<feature type="domain" description="VTT" evidence="7">
    <location>
        <begin position="102"/>
        <end position="220"/>
    </location>
</feature>
<dbReference type="PANTHER" id="PTHR43220">
    <property type="match status" value="1"/>
</dbReference>
<feature type="transmembrane region" description="Helical" evidence="6">
    <location>
        <begin position="25"/>
        <end position="47"/>
    </location>
</feature>
<dbReference type="EMBL" id="MCFG01000038">
    <property type="protein sequence ID" value="ORX85250.1"/>
    <property type="molecule type" value="Genomic_DNA"/>
</dbReference>
<sequence>MSRTYEQIINKSNEKVKKKKNVWSLYRKIIFLILFAIATLSFLVFYVKKYFELPDEALIIPKSLEDAKTLCNIFTKYATDNRKKLIFVYSYLYIWKSSFGLPGSIVFNLLGGALFGEISVPLVIILSSVGASNCYILSKLCIGSLLDYYAHDKIKSLENKIKKHENNLFYYLLFIRLFPIVPNWFVNIASPLIKIKFFPHFFLSNLIGLLSYNIVTTQAGFILMSLNSTKDIINAKFFINVLPLSLLALIPPIFGNKIKGYFKKEKGN</sequence>
<keyword evidence="3" id="KW-0732">Signal</keyword>
<evidence type="ECO:0000256" key="5">
    <source>
        <dbReference type="ARBA" id="ARBA00023136"/>
    </source>
</evidence>
<evidence type="ECO:0000256" key="4">
    <source>
        <dbReference type="ARBA" id="ARBA00022989"/>
    </source>
</evidence>
<dbReference type="PANTHER" id="PTHR43220:SF21">
    <property type="entry name" value="TRANSMEMBRANE PROTEIN 41A"/>
    <property type="match status" value="1"/>
</dbReference>
<proteinExistence type="predicted"/>
<reference evidence="8 9" key="1">
    <citation type="submission" date="2016-08" db="EMBL/GenBank/DDBJ databases">
        <title>A Parts List for Fungal Cellulosomes Revealed by Comparative Genomics.</title>
        <authorList>
            <consortium name="DOE Joint Genome Institute"/>
            <person name="Haitjema C.H."/>
            <person name="Gilmore S.P."/>
            <person name="Henske J.K."/>
            <person name="Solomon K.V."/>
            <person name="De Groot R."/>
            <person name="Kuo A."/>
            <person name="Mondo S.J."/>
            <person name="Salamov A.A."/>
            <person name="Labutti K."/>
            <person name="Zhao Z."/>
            <person name="Chiniquy J."/>
            <person name="Barry K."/>
            <person name="Brewer H.M."/>
            <person name="Purvine S.O."/>
            <person name="Wright A.T."/>
            <person name="Boxma B."/>
            <person name="Van Alen T."/>
            <person name="Hackstein J.H."/>
            <person name="Baker S.E."/>
            <person name="Grigoriev I.V."/>
            <person name="O'Malley M.A."/>
        </authorList>
    </citation>
    <scope>NUCLEOTIDE SEQUENCE [LARGE SCALE GENOMIC DNA]</scope>
    <source>
        <strain evidence="8 9">S4</strain>
    </source>
</reference>
<evidence type="ECO:0000256" key="1">
    <source>
        <dbReference type="ARBA" id="ARBA00004141"/>
    </source>
</evidence>
<reference evidence="8 9" key="2">
    <citation type="submission" date="2016-08" db="EMBL/GenBank/DDBJ databases">
        <title>Pervasive Adenine N6-methylation of Active Genes in Fungi.</title>
        <authorList>
            <consortium name="DOE Joint Genome Institute"/>
            <person name="Mondo S.J."/>
            <person name="Dannebaum R.O."/>
            <person name="Kuo R.C."/>
            <person name="Labutti K."/>
            <person name="Haridas S."/>
            <person name="Kuo A."/>
            <person name="Salamov A."/>
            <person name="Ahrendt S.R."/>
            <person name="Lipzen A."/>
            <person name="Sullivan W."/>
            <person name="Andreopoulos W.B."/>
            <person name="Clum A."/>
            <person name="Lindquist E."/>
            <person name="Daum C."/>
            <person name="Ramamoorthy G.K."/>
            <person name="Gryganskyi A."/>
            <person name="Culley D."/>
            <person name="Magnuson J.K."/>
            <person name="James T.Y."/>
            <person name="O'Malley M.A."/>
            <person name="Stajich J.E."/>
            <person name="Spatafora J.W."/>
            <person name="Visel A."/>
            <person name="Grigoriev I.V."/>
        </authorList>
    </citation>
    <scope>NUCLEOTIDE SEQUENCE [LARGE SCALE GENOMIC DNA]</scope>
    <source>
        <strain evidence="8 9">S4</strain>
    </source>
</reference>
<evidence type="ECO:0000313" key="8">
    <source>
        <dbReference type="EMBL" id="ORX85250.1"/>
    </source>
</evidence>
<keyword evidence="4 6" id="KW-1133">Transmembrane helix</keyword>
<evidence type="ECO:0000259" key="7">
    <source>
        <dbReference type="Pfam" id="PF09335"/>
    </source>
</evidence>
<dbReference type="InterPro" id="IPR032816">
    <property type="entry name" value="VTT_dom"/>
</dbReference>
<organism evidence="8 9">
    <name type="scientific">Anaeromyces robustus</name>
    <dbReference type="NCBI Taxonomy" id="1754192"/>
    <lineage>
        <taxon>Eukaryota</taxon>
        <taxon>Fungi</taxon>
        <taxon>Fungi incertae sedis</taxon>
        <taxon>Chytridiomycota</taxon>
        <taxon>Chytridiomycota incertae sedis</taxon>
        <taxon>Neocallimastigomycetes</taxon>
        <taxon>Neocallimastigales</taxon>
        <taxon>Neocallimastigaceae</taxon>
        <taxon>Anaeromyces</taxon>
    </lineage>
</organism>
<dbReference type="AlphaFoldDB" id="A0A1Y1XHM8"/>